<dbReference type="AlphaFoldDB" id="A0A7J5U180"/>
<sequence>MNHIQVFSPDDAWLVYDTRNVDSNLGQTCCIRMVNVHTGEDRLLYQTPNQTPHGPGAGAVTFSPTQAQVLFLHGLRNADAQLPYAMTRRTGVLIDTQKPGNPHFLDGRNTAPPFTAGALRGGTHAHGWSADGQWVSFTYNDEVMERLAASDPTVADLRMVGVMAPVRAVKVPNDNGADAFGGEWFAAVVTRVTENPTPGSDEINRAFDETWIGRAGYTRPDGSRQHRALAFQGNVRNGANQTVTEVFVLDLPDNLTLAAAGQPLEGTSNTRPNPPVGAVQRRITFTERGIEGPRHWLRSTPDGTLIGFLAKDKNEQVQVFGVSPNGGAIRQLTHQPHSIQTPFSFSPDGNRVAYAADNSVFITDLSSGQATRLTPRSTDETRPINGVVWSNKGDRLVYNRYVAGPEGRFIQIMQLRLSE</sequence>
<dbReference type="SUPFAM" id="SSF82171">
    <property type="entry name" value="DPP6 N-terminal domain-like"/>
    <property type="match status" value="1"/>
</dbReference>
<dbReference type="GO" id="GO:0006508">
    <property type="term" value="P:proteolysis"/>
    <property type="evidence" value="ECO:0007669"/>
    <property type="project" value="InterPro"/>
</dbReference>
<dbReference type="InterPro" id="IPR011042">
    <property type="entry name" value="6-blade_b-propeller_TolB-like"/>
</dbReference>
<dbReference type="InterPro" id="IPR002469">
    <property type="entry name" value="Peptidase_S9B_N"/>
</dbReference>
<dbReference type="InterPro" id="IPR022223">
    <property type="entry name" value="DUF3748"/>
</dbReference>
<dbReference type="Pfam" id="PF12566">
    <property type="entry name" value="DUF3748"/>
    <property type="match status" value="1"/>
</dbReference>
<evidence type="ECO:0000313" key="2">
    <source>
        <dbReference type="EMBL" id="KAB7731528.1"/>
    </source>
</evidence>
<organism evidence="2 3">
    <name type="scientific">Rudanella paleaurantiibacter</name>
    <dbReference type="NCBI Taxonomy" id="2614655"/>
    <lineage>
        <taxon>Bacteria</taxon>
        <taxon>Pseudomonadati</taxon>
        <taxon>Bacteroidota</taxon>
        <taxon>Cytophagia</taxon>
        <taxon>Cytophagales</taxon>
        <taxon>Cytophagaceae</taxon>
        <taxon>Rudanella</taxon>
    </lineage>
</organism>
<accession>A0A7J5U180</accession>
<reference evidence="2 3" key="1">
    <citation type="submission" date="2019-10" db="EMBL/GenBank/DDBJ databases">
        <title>Rudanella paleaurantiibacter sp. nov., isolated from sludge.</title>
        <authorList>
            <person name="Xu S.Q."/>
        </authorList>
    </citation>
    <scope>NUCLEOTIDE SEQUENCE [LARGE SCALE GENOMIC DNA]</scope>
    <source>
        <strain evidence="2 3">HX-22-17</strain>
    </source>
</reference>
<protein>
    <submittedName>
        <fullName evidence="2">DUF3748 domain-containing protein</fullName>
    </submittedName>
</protein>
<feature type="domain" description="Dipeptidylpeptidase IV N-terminal" evidence="1">
    <location>
        <begin position="327"/>
        <end position="387"/>
    </location>
</feature>
<dbReference type="PANTHER" id="PTHR36842:SF1">
    <property type="entry name" value="PROTEIN TOLB"/>
    <property type="match status" value="1"/>
</dbReference>
<comment type="caution">
    <text evidence="2">The sequence shown here is derived from an EMBL/GenBank/DDBJ whole genome shotgun (WGS) entry which is preliminary data.</text>
</comment>
<gene>
    <name evidence="2" type="ORF">F5984_11145</name>
</gene>
<keyword evidence="3" id="KW-1185">Reference proteome</keyword>
<dbReference type="EMBL" id="WELI01000003">
    <property type="protein sequence ID" value="KAB7731528.1"/>
    <property type="molecule type" value="Genomic_DNA"/>
</dbReference>
<dbReference type="PANTHER" id="PTHR36842">
    <property type="entry name" value="PROTEIN TOLB HOMOLOG"/>
    <property type="match status" value="1"/>
</dbReference>
<evidence type="ECO:0000313" key="3">
    <source>
        <dbReference type="Proteomes" id="UP000488299"/>
    </source>
</evidence>
<evidence type="ECO:0000259" key="1">
    <source>
        <dbReference type="Pfam" id="PF00930"/>
    </source>
</evidence>
<dbReference type="Proteomes" id="UP000488299">
    <property type="component" value="Unassembled WGS sequence"/>
</dbReference>
<proteinExistence type="predicted"/>
<dbReference type="Gene3D" id="2.120.10.30">
    <property type="entry name" value="TolB, C-terminal domain"/>
    <property type="match status" value="1"/>
</dbReference>
<name>A0A7J5U180_9BACT</name>
<dbReference type="Pfam" id="PF00930">
    <property type="entry name" value="DPPIV_N"/>
    <property type="match status" value="1"/>
</dbReference>